<evidence type="ECO:0000259" key="2">
    <source>
        <dbReference type="Pfam" id="PF14240"/>
    </source>
</evidence>
<dbReference type="OrthoDB" id="2151241at2759"/>
<feature type="compositionally biased region" description="Low complexity" evidence="1">
    <location>
        <begin position="239"/>
        <end position="271"/>
    </location>
</feature>
<comment type="caution">
    <text evidence="3">The sequence shown here is derived from an EMBL/GenBank/DDBJ whole genome shotgun (WGS) entry which is preliminary data.</text>
</comment>
<feature type="region of interest" description="Disordered" evidence="1">
    <location>
        <begin position="239"/>
        <end position="298"/>
    </location>
</feature>
<keyword evidence="4" id="KW-1185">Reference proteome</keyword>
<accession>A0A835WJE7</accession>
<feature type="domain" description="YHYH" evidence="2">
    <location>
        <begin position="58"/>
        <end position="146"/>
    </location>
</feature>
<dbReference type="Pfam" id="PF14240">
    <property type="entry name" value="YHYH"/>
    <property type="match status" value="1"/>
</dbReference>
<dbReference type="Proteomes" id="UP000613740">
    <property type="component" value="Unassembled WGS sequence"/>
</dbReference>
<name>A0A835WJE7_9CHLO</name>
<protein>
    <recommendedName>
        <fullName evidence="2">YHYH domain-containing protein</fullName>
    </recommendedName>
</protein>
<evidence type="ECO:0000313" key="4">
    <source>
        <dbReference type="Proteomes" id="UP000613740"/>
    </source>
</evidence>
<organism evidence="3 4">
    <name type="scientific">Chlamydomonas schloesseri</name>
    <dbReference type="NCBI Taxonomy" id="2026947"/>
    <lineage>
        <taxon>Eukaryota</taxon>
        <taxon>Viridiplantae</taxon>
        <taxon>Chlorophyta</taxon>
        <taxon>core chlorophytes</taxon>
        <taxon>Chlorophyceae</taxon>
        <taxon>CS clade</taxon>
        <taxon>Chlamydomonadales</taxon>
        <taxon>Chlamydomonadaceae</taxon>
        <taxon>Chlamydomonas</taxon>
    </lineage>
</organism>
<proteinExistence type="predicted"/>
<dbReference type="AlphaFoldDB" id="A0A835WJE7"/>
<sequence length="324" mass="33405">MRSPEYTFFVGGCPEYSPYGQKTPNTPSWQNRTITLRKTPVLASTVTYIGRNASGNTANPNMIMGYVGFAVNSVPIYNDANADGADAYVTEKATMDTCRGHAAPNNGEYHYHSEPGPGCAYTDTAGKHSPLYGVMLDSIPLYGAYGDNGVAPTDLDECGGHTDATYAFYHYHVTANLAPPYVIRCFRGCVFNANGNPSMSSTAGLIKTDATCVKAAKQYDYSSFANPFWPTAASTASTTNTTTTAASPPPASGTSATTGSSPPPTSGAGTTTTGGGASPPPSNTTGGTASPPPPGKNSAAAARLSFWLLALALAVAGWAAAGTW</sequence>
<gene>
    <name evidence="3" type="ORF">HYH02_006136</name>
</gene>
<evidence type="ECO:0000256" key="1">
    <source>
        <dbReference type="SAM" id="MobiDB-lite"/>
    </source>
</evidence>
<dbReference type="EMBL" id="JAEHOD010000016">
    <property type="protein sequence ID" value="KAG2448784.1"/>
    <property type="molecule type" value="Genomic_DNA"/>
</dbReference>
<evidence type="ECO:0000313" key="3">
    <source>
        <dbReference type="EMBL" id="KAG2448784.1"/>
    </source>
</evidence>
<reference evidence="3" key="1">
    <citation type="journal article" date="2020" name="bioRxiv">
        <title>Comparative genomics of Chlamydomonas.</title>
        <authorList>
            <person name="Craig R.J."/>
            <person name="Hasan A.R."/>
            <person name="Ness R.W."/>
            <person name="Keightley P.D."/>
        </authorList>
    </citation>
    <scope>NUCLEOTIDE SEQUENCE</scope>
    <source>
        <strain evidence="3">CCAP 11/173</strain>
    </source>
</reference>
<dbReference type="InterPro" id="IPR025924">
    <property type="entry name" value="YHYH_dom"/>
</dbReference>